<protein>
    <recommendedName>
        <fullName evidence="3 8">Histidinol-phosphatase</fullName>
        <shortName evidence="8">HolPase</shortName>
        <ecNumber evidence="3 8">3.1.3.15</ecNumber>
    </recommendedName>
</protein>
<dbReference type="Pfam" id="PF02811">
    <property type="entry name" value="PHP"/>
    <property type="match status" value="1"/>
</dbReference>
<comment type="catalytic activity">
    <reaction evidence="7 8">
        <text>L-histidinol phosphate + H2O = L-histidinol + phosphate</text>
        <dbReference type="Rhea" id="RHEA:14465"/>
        <dbReference type="ChEBI" id="CHEBI:15377"/>
        <dbReference type="ChEBI" id="CHEBI:43474"/>
        <dbReference type="ChEBI" id="CHEBI:57699"/>
        <dbReference type="ChEBI" id="CHEBI:57980"/>
        <dbReference type="EC" id="3.1.3.15"/>
    </reaction>
</comment>
<proteinExistence type="inferred from homology"/>
<evidence type="ECO:0000256" key="7">
    <source>
        <dbReference type="ARBA" id="ARBA00049158"/>
    </source>
</evidence>
<evidence type="ECO:0000313" key="10">
    <source>
        <dbReference type="EMBL" id="CDP38793.1"/>
    </source>
</evidence>
<evidence type="ECO:0000259" key="9">
    <source>
        <dbReference type="Pfam" id="PF02811"/>
    </source>
</evidence>
<reference evidence="10" key="2">
    <citation type="submission" date="2014-06" db="EMBL/GenBank/DDBJ databases">
        <title>The complete genome of Blastobotrys (Arxula) adeninivorans LS3 - a yeast of biotechnological interest.</title>
        <authorList>
            <person name="Kunze G."/>
            <person name="Gaillardin C."/>
            <person name="Czernicka M."/>
            <person name="Durrens P."/>
            <person name="Martin T."/>
            <person name="Boer E."/>
            <person name="Gabaldon T."/>
            <person name="Cruz J."/>
            <person name="Talla E."/>
            <person name="Marck C."/>
            <person name="Goffeau A."/>
            <person name="Barbe V."/>
            <person name="Baret P."/>
            <person name="Baronian K."/>
            <person name="Beier S."/>
            <person name="Bleykasten C."/>
            <person name="Bode R."/>
            <person name="Casaregola S."/>
            <person name="Despons L."/>
            <person name="Fairhead C."/>
            <person name="Giersberg M."/>
            <person name="Gierski P."/>
            <person name="Hahnel U."/>
            <person name="Hartmann A."/>
            <person name="Jankowska D."/>
            <person name="Jubin C."/>
            <person name="Jung P."/>
            <person name="Lafontaine I."/>
            <person name="Leh-Louis V."/>
            <person name="Lemaire M."/>
            <person name="Marcet-Houben M."/>
            <person name="Mascher M."/>
            <person name="Morel G."/>
            <person name="Richard G.-F."/>
            <person name="Riechen J."/>
            <person name="Sacerdot C."/>
            <person name="Sarkar A."/>
            <person name="Savel G."/>
            <person name="Schacherer J."/>
            <person name="Sherman D."/>
            <person name="Straub M.-L."/>
            <person name="Stein N."/>
            <person name="Thierry A."/>
            <person name="Trautwein-Schult A."/>
            <person name="Westhof E."/>
            <person name="Worch S."/>
            <person name="Dujon B."/>
            <person name="Souciet J.-L."/>
            <person name="Wincker P."/>
            <person name="Scholz U."/>
            <person name="Neuveglise N."/>
        </authorList>
    </citation>
    <scope>NUCLEOTIDE SEQUENCE</scope>
    <source>
        <strain evidence="10">LS3</strain>
    </source>
</reference>
<dbReference type="EC" id="3.1.3.15" evidence="3 8"/>
<dbReference type="PhylomeDB" id="A0A060TCW6"/>
<dbReference type="SUPFAM" id="SSF89550">
    <property type="entry name" value="PHP domain-like"/>
    <property type="match status" value="1"/>
</dbReference>
<dbReference type="UniPathway" id="UPA00031">
    <property type="reaction ID" value="UER00013"/>
</dbReference>
<comment type="similarity">
    <text evidence="2 8">Belongs to the PHP hydrolase family. HisK subfamily.</text>
</comment>
<keyword evidence="6 8" id="KW-0368">Histidine biosynthesis</keyword>
<dbReference type="GO" id="GO:0005737">
    <property type="term" value="C:cytoplasm"/>
    <property type="evidence" value="ECO:0007669"/>
    <property type="project" value="TreeGrafter"/>
</dbReference>
<dbReference type="InterPro" id="IPR004013">
    <property type="entry name" value="PHP_dom"/>
</dbReference>
<dbReference type="GO" id="GO:0004401">
    <property type="term" value="F:histidinol-phosphatase activity"/>
    <property type="evidence" value="ECO:0007669"/>
    <property type="project" value="UniProtKB-UniRule"/>
</dbReference>
<reference evidence="10" key="1">
    <citation type="submission" date="2014-02" db="EMBL/GenBank/DDBJ databases">
        <authorList>
            <person name="Genoscope - CEA"/>
        </authorList>
    </citation>
    <scope>NUCLEOTIDE SEQUENCE</scope>
    <source>
        <strain evidence="10">LS3</strain>
    </source>
</reference>
<dbReference type="Gene3D" id="3.20.20.140">
    <property type="entry name" value="Metal-dependent hydrolases"/>
    <property type="match status" value="1"/>
</dbReference>
<dbReference type="CDD" id="cd12110">
    <property type="entry name" value="PHP_HisPPase_Hisj_like"/>
    <property type="match status" value="1"/>
</dbReference>
<keyword evidence="5 8" id="KW-0378">Hydrolase</keyword>
<dbReference type="InterPro" id="IPR010140">
    <property type="entry name" value="Histidinol_P_phosphatase_HisJ"/>
</dbReference>
<dbReference type="GO" id="GO:0000105">
    <property type="term" value="P:L-histidine biosynthetic process"/>
    <property type="evidence" value="ECO:0007669"/>
    <property type="project" value="UniProtKB-UniRule"/>
</dbReference>
<sequence>MHSHHSHSGDYVQHAKDHLDEMVQEAVDQRLQVFCLTEHMPRLDPDHLYPEELESHTTVDDLQTTFENYVTHARRLQKSRSDIELIVGMEAEYIDERYVGYAAQLKEKHNLDMVVGSVHYTNSIPIDFSYDLWVKARSSVASVPENERQSTVDLLCHYFDDQHKMLIQYKPDVVGHFDLILLLAPKQYHSLILEGPVMSRIERNINTIVDQGALVEINSAAIRKGWPTPYPGATIFDIMVDRGVRFCLSDDSHAIDQVGLNYSVVASFLRTTKLQKLYYLTKKDGKLTQAPVSIDEFLQWAEKSTKTTIKQA</sequence>
<evidence type="ECO:0000256" key="3">
    <source>
        <dbReference type="ARBA" id="ARBA00013085"/>
    </source>
</evidence>
<accession>A0A060TCW6</accession>
<evidence type="ECO:0000256" key="5">
    <source>
        <dbReference type="ARBA" id="ARBA00022801"/>
    </source>
</evidence>
<keyword evidence="4 8" id="KW-0028">Amino-acid biosynthesis</keyword>
<dbReference type="EMBL" id="HG937694">
    <property type="protein sequence ID" value="CDP38793.1"/>
    <property type="molecule type" value="Genomic_DNA"/>
</dbReference>
<evidence type="ECO:0000256" key="8">
    <source>
        <dbReference type="RuleBase" id="RU366003"/>
    </source>
</evidence>
<gene>
    <name evidence="10" type="ORF">GNLVRS02_ARAD1D42768g</name>
</gene>
<comment type="pathway">
    <text evidence="1 8">Amino-acid biosynthesis; L-histidine biosynthesis; L-histidine from 5-phospho-alpha-D-ribose 1-diphosphate: step 8/9.</text>
</comment>
<evidence type="ECO:0000256" key="6">
    <source>
        <dbReference type="ARBA" id="ARBA00023102"/>
    </source>
</evidence>
<evidence type="ECO:0000256" key="1">
    <source>
        <dbReference type="ARBA" id="ARBA00004970"/>
    </source>
</evidence>
<dbReference type="NCBIfam" id="TIGR01856">
    <property type="entry name" value="hisJ_fam"/>
    <property type="match status" value="1"/>
</dbReference>
<evidence type="ECO:0000256" key="4">
    <source>
        <dbReference type="ARBA" id="ARBA00022605"/>
    </source>
</evidence>
<organism evidence="10">
    <name type="scientific">Blastobotrys adeninivorans</name>
    <name type="common">Yeast</name>
    <name type="synonym">Arxula adeninivorans</name>
    <dbReference type="NCBI Taxonomy" id="409370"/>
    <lineage>
        <taxon>Eukaryota</taxon>
        <taxon>Fungi</taxon>
        <taxon>Dikarya</taxon>
        <taxon>Ascomycota</taxon>
        <taxon>Saccharomycotina</taxon>
        <taxon>Dipodascomycetes</taxon>
        <taxon>Dipodascales</taxon>
        <taxon>Trichomonascaceae</taxon>
        <taxon>Blastobotrys</taxon>
    </lineage>
</organism>
<dbReference type="PANTHER" id="PTHR21039">
    <property type="entry name" value="HISTIDINOL PHOSPHATASE-RELATED"/>
    <property type="match status" value="1"/>
</dbReference>
<evidence type="ECO:0000256" key="2">
    <source>
        <dbReference type="ARBA" id="ARBA00009152"/>
    </source>
</evidence>
<dbReference type="AlphaFoldDB" id="A0A060TCW6"/>
<dbReference type="InterPro" id="IPR016195">
    <property type="entry name" value="Pol/histidinol_Pase-like"/>
</dbReference>
<feature type="domain" description="PHP" evidence="9">
    <location>
        <begin position="4"/>
        <end position="220"/>
    </location>
</feature>
<name>A0A060TCW6_BLAAD</name>
<dbReference type="PANTHER" id="PTHR21039:SF0">
    <property type="entry name" value="HISTIDINOL-PHOSPHATASE"/>
    <property type="match status" value="1"/>
</dbReference>